<dbReference type="PROSITE" id="PS00211">
    <property type="entry name" value="ABC_TRANSPORTER_1"/>
    <property type="match status" value="1"/>
</dbReference>
<dbReference type="SMART" id="SM00382">
    <property type="entry name" value="AAA"/>
    <property type="match status" value="1"/>
</dbReference>
<evidence type="ECO:0000256" key="3">
    <source>
        <dbReference type="ARBA" id="ARBA00022475"/>
    </source>
</evidence>
<evidence type="ECO:0000256" key="1">
    <source>
        <dbReference type="ARBA" id="ARBA00005417"/>
    </source>
</evidence>
<dbReference type="Gene3D" id="3.40.50.300">
    <property type="entry name" value="P-loop containing nucleotide triphosphate hydrolases"/>
    <property type="match status" value="1"/>
</dbReference>
<dbReference type="SUPFAM" id="SSF52540">
    <property type="entry name" value="P-loop containing nucleoside triphosphate hydrolases"/>
    <property type="match status" value="1"/>
</dbReference>
<name>A0A9D7E333_9PROT</name>
<evidence type="ECO:0000313" key="7">
    <source>
        <dbReference type="EMBL" id="MBK6972843.1"/>
    </source>
</evidence>
<dbReference type="Pfam" id="PF00005">
    <property type="entry name" value="ABC_tran"/>
    <property type="match status" value="1"/>
</dbReference>
<feature type="domain" description="ABC transporter" evidence="6">
    <location>
        <begin position="33"/>
        <end position="257"/>
    </location>
</feature>
<keyword evidence="4" id="KW-0547">Nucleotide-binding</keyword>
<evidence type="ECO:0000256" key="5">
    <source>
        <dbReference type="ARBA" id="ARBA00022840"/>
    </source>
</evidence>
<evidence type="ECO:0000259" key="6">
    <source>
        <dbReference type="PROSITE" id="PS50893"/>
    </source>
</evidence>
<keyword evidence="5 7" id="KW-0067">ATP-binding</keyword>
<accession>A0A9D7E333</accession>
<dbReference type="PANTHER" id="PTHR46743:SF2">
    <property type="entry name" value="TEICHOIC ACIDS EXPORT ATP-BINDING PROTEIN TAGH"/>
    <property type="match status" value="1"/>
</dbReference>
<dbReference type="InterPro" id="IPR003439">
    <property type="entry name" value="ABC_transporter-like_ATP-bd"/>
</dbReference>
<proteinExistence type="inferred from homology"/>
<dbReference type="PANTHER" id="PTHR46743">
    <property type="entry name" value="TEICHOIC ACIDS EXPORT ATP-BINDING PROTEIN TAGH"/>
    <property type="match status" value="1"/>
</dbReference>
<dbReference type="InterPro" id="IPR027417">
    <property type="entry name" value="P-loop_NTPase"/>
</dbReference>
<dbReference type="CDD" id="cd10147">
    <property type="entry name" value="Wzt_C-like"/>
    <property type="match status" value="1"/>
</dbReference>
<protein>
    <submittedName>
        <fullName evidence="7">ABC transporter ATP-binding protein</fullName>
    </submittedName>
</protein>
<organism evidence="7 8">
    <name type="scientific">Candidatus Methylophosphatis roskildensis</name>
    <dbReference type="NCBI Taxonomy" id="2899263"/>
    <lineage>
        <taxon>Bacteria</taxon>
        <taxon>Pseudomonadati</taxon>
        <taxon>Pseudomonadota</taxon>
        <taxon>Betaproteobacteria</taxon>
        <taxon>Nitrosomonadales</taxon>
        <taxon>Sterolibacteriaceae</taxon>
        <taxon>Candidatus Methylophosphatis</taxon>
    </lineage>
</organism>
<dbReference type="CDD" id="cd03220">
    <property type="entry name" value="ABC_KpsT_Wzt"/>
    <property type="match status" value="1"/>
</dbReference>
<evidence type="ECO:0000256" key="2">
    <source>
        <dbReference type="ARBA" id="ARBA00022448"/>
    </source>
</evidence>
<comment type="caution">
    <text evidence="7">The sequence shown here is derived from an EMBL/GenBank/DDBJ whole genome shotgun (WGS) entry which is preliminary data.</text>
</comment>
<keyword evidence="3" id="KW-0472">Membrane</keyword>
<keyword evidence="3" id="KW-1003">Cell membrane</keyword>
<evidence type="ECO:0000313" key="8">
    <source>
        <dbReference type="Proteomes" id="UP000807785"/>
    </source>
</evidence>
<dbReference type="InterPro" id="IPR003593">
    <property type="entry name" value="AAA+_ATPase"/>
</dbReference>
<dbReference type="GO" id="GO:0140359">
    <property type="term" value="F:ABC-type transporter activity"/>
    <property type="evidence" value="ECO:0007669"/>
    <property type="project" value="InterPro"/>
</dbReference>
<comment type="similarity">
    <text evidence="1">Belongs to the ABC transporter superfamily.</text>
</comment>
<dbReference type="InterPro" id="IPR050683">
    <property type="entry name" value="Bact_Polysacc_Export_ATP-bd"/>
</dbReference>
<dbReference type="EMBL" id="JADJEV010000003">
    <property type="protein sequence ID" value="MBK6972843.1"/>
    <property type="molecule type" value="Genomic_DNA"/>
</dbReference>
<dbReference type="InterPro" id="IPR029439">
    <property type="entry name" value="Wzt_C"/>
</dbReference>
<dbReference type="AlphaFoldDB" id="A0A9D7E333"/>
<dbReference type="GO" id="GO:0016020">
    <property type="term" value="C:membrane"/>
    <property type="evidence" value="ECO:0007669"/>
    <property type="project" value="InterPro"/>
</dbReference>
<dbReference type="Gene3D" id="2.70.50.60">
    <property type="entry name" value="abc- transporter (atp binding component) like domain"/>
    <property type="match status" value="1"/>
</dbReference>
<gene>
    <name evidence="7" type="ORF">IPH26_07750</name>
</gene>
<evidence type="ECO:0000256" key="4">
    <source>
        <dbReference type="ARBA" id="ARBA00022741"/>
    </source>
</evidence>
<sequence length="465" mass="51121">MSSRESAIRVENLGKCYQIYASPRDRLKQFVVPNLQQLFHKPRQRYFREFWALRDVSFDVRAGETVGIIGKNGAGKSTLLQLICGTATPSLGAVATQGRLAALLELGTGFNPDFTGRENAYLSCQLLGLSSDEAHAVLPRIEEFADIGYFMDQPVKYYSSGMFVRLAFAVSTCVEPDILVVDEALAVGDIRFQAKCFSRLHKLQDRGCAIVLVSHSTEQIARHCDRALLIDSGRLLASGAPKDISNQYMDLIYGTADAGEGTGGGADSSQPAAVCDARLEKLGFDAGSEDLFCRRPLYNPSEYRWGDGRASILDFCLKQSDGRAVNQIESGSVAELFVKVLFRSDVRFPVFGFYLKTIDGMLLSGCNSRENPARNEVRRLPVDSGQFVVFRVGLALPLAEGHYMLSLGVAEDVEGELVPLDRRYDAILLSVHSRAPSFGLINLGLTCDVFRCESNLRPQRSELAV</sequence>
<dbReference type="Proteomes" id="UP000807785">
    <property type="component" value="Unassembled WGS sequence"/>
</dbReference>
<dbReference type="InterPro" id="IPR017871">
    <property type="entry name" value="ABC_transporter-like_CS"/>
</dbReference>
<reference evidence="7" key="1">
    <citation type="submission" date="2020-10" db="EMBL/GenBank/DDBJ databases">
        <title>Connecting structure to function with the recovery of over 1000 high-quality activated sludge metagenome-assembled genomes encoding full-length rRNA genes using long-read sequencing.</title>
        <authorList>
            <person name="Singleton C.M."/>
            <person name="Petriglieri F."/>
            <person name="Kristensen J.M."/>
            <person name="Kirkegaard R.H."/>
            <person name="Michaelsen T.Y."/>
            <person name="Andersen M.H."/>
            <person name="Karst S.M."/>
            <person name="Dueholm M.S."/>
            <person name="Nielsen P.H."/>
            <person name="Albertsen M."/>
        </authorList>
    </citation>
    <scope>NUCLEOTIDE SEQUENCE</scope>
    <source>
        <strain evidence="7">Bjer_18-Q3-R1-45_BAT3C.347</strain>
    </source>
</reference>
<keyword evidence="2" id="KW-0813">Transport</keyword>
<dbReference type="Pfam" id="PF14524">
    <property type="entry name" value="Wzt_C"/>
    <property type="match status" value="1"/>
</dbReference>
<dbReference type="GO" id="GO:0016887">
    <property type="term" value="F:ATP hydrolysis activity"/>
    <property type="evidence" value="ECO:0007669"/>
    <property type="project" value="InterPro"/>
</dbReference>
<dbReference type="PROSITE" id="PS50893">
    <property type="entry name" value="ABC_TRANSPORTER_2"/>
    <property type="match status" value="1"/>
</dbReference>
<dbReference type="InterPro" id="IPR015860">
    <property type="entry name" value="ABC_transpr_TagH-like"/>
</dbReference>
<dbReference type="GO" id="GO:0005524">
    <property type="term" value="F:ATP binding"/>
    <property type="evidence" value="ECO:0007669"/>
    <property type="project" value="UniProtKB-KW"/>
</dbReference>